<feature type="compositionally biased region" description="Basic residues" evidence="1">
    <location>
        <begin position="117"/>
        <end position="126"/>
    </location>
</feature>
<evidence type="ECO:0000313" key="3">
    <source>
        <dbReference type="Proteomes" id="UP000835052"/>
    </source>
</evidence>
<evidence type="ECO:0000256" key="1">
    <source>
        <dbReference type="SAM" id="MobiDB-lite"/>
    </source>
</evidence>
<dbReference type="EMBL" id="CAJGYM010000180">
    <property type="protein sequence ID" value="CAD6199515.1"/>
    <property type="molecule type" value="Genomic_DNA"/>
</dbReference>
<feature type="region of interest" description="Disordered" evidence="1">
    <location>
        <begin position="99"/>
        <end position="130"/>
    </location>
</feature>
<protein>
    <submittedName>
        <fullName evidence="2">Uncharacterized protein</fullName>
    </submittedName>
</protein>
<gene>
    <name evidence="2" type="ORF">CAUJ_LOCUS15417</name>
</gene>
<evidence type="ECO:0000313" key="2">
    <source>
        <dbReference type="EMBL" id="CAD6199515.1"/>
    </source>
</evidence>
<feature type="compositionally biased region" description="Acidic residues" evidence="1">
    <location>
        <begin position="100"/>
        <end position="110"/>
    </location>
</feature>
<comment type="caution">
    <text evidence="2">The sequence shown here is derived from an EMBL/GenBank/DDBJ whole genome shotgun (WGS) entry which is preliminary data.</text>
</comment>
<dbReference type="Proteomes" id="UP000835052">
    <property type="component" value="Unassembled WGS sequence"/>
</dbReference>
<dbReference type="AlphaFoldDB" id="A0A8S1HXN8"/>
<reference evidence="2" key="1">
    <citation type="submission" date="2020-10" db="EMBL/GenBank/DDBJ databases">
        <authorList>
            <person name="Kikuchi T."/>
        </authorList>
    </citation>
    <scope>NUCLEOTIDE SEQUENCE</scope>
    <source>
        <strain evidence="2">NKZ352</strain>
    </source>
</reference>
<accession>A0A8S1HXN8</accession>
<name>A0A8S1HXN8_9PELO</name>
<proteinExistence type="predicted"/>
<sequence>MITLLESVFGDLKQITKYLEACGQKKWVLVSIQLVESIRENRSWTWHVFIKSEEPKNIKKETCKRSRKRENRPAAFYSMMEEERTNTRENRNVAAVSIATEDDQDGETGAEDPTPIKKLRRTKRTRSCYSRQPPTEFMAETSSRCENLKATNFNAVKVAFDARHDRVIAVARASSSTPEPTISANIVTCW</sequence>
<keyword evidence="3" id="KW-1185">Reference proteome</keyword>
<organism evidence="2 3">
    <name type="scientific">Caenorhabditis auriculariae</name>
    <dbReference type="NCBI Taxonomy" id="2777116"/>
    <lineage>
        <taxon>Eukaryota</taxon>
        <taxon>Metazoa</taxon>
        <taxon>Ecdysozoa</taxon>
        <taxon>Nematoda</taxon>
        <taxon>Chromadorea</taxon>
        <taxon>Rhabditida</taxon>
        <taxon>Rhabditina</taxon>
        <taxon>Rhabditomorpha</taxon>
        <taxon>Rhabditoidea</taxon>
        <taxon>Rhabditidae</taxon>
        <taxon>Peloderinae</taxon>
        <taxon>Caenorhabditis</taxon>
    </lineage>
</organism>